<gene>
    <name evidence="2" type="ORF">COLO4_15145</name>
</gene>
<accession>A0A1R3JP82</accession>
<name>A0A1R3JP82_9ROSI</name>
<protein>
    <submittedName>
        <fullName evidence="2">Sodium/potassium/calcium exchanger 2 isoform 2</fullName>
    </submittedName>
</protein>
<feature type="region of interest" description="Disordered" evidence="1">
    <location>
        <begin position="26"/>
        <end position="53"/>
    </location>
</feature>
<sequence length="53" mass="5637">MASANEMSDIEIPDAVDIHVDVENEENGEDAVQNNRSSVDVVVAGDEGDNSHP</sequence>
<proteinExistence type="predicted"/>
<organism evidence="2 3">
    <name type="scientific">Corchorus olitorius</name>
    <dbReference type="NCBI Taxonomy" id="93759"/>
    <lineage>
        <taxon>Eukaryota</taxon>
        <taxon>Viridiplantae</taxon>
        <taxon>Streptophyta</taxon>
        <taxon>Embryophyta</taxon>
        <taxon>Tracheophyta</taxon>
        <taxon>Spermatophyta</taxon>
        <taxon>Magnoliopsida</taxon>
        <taxon>eudicotyledons</taxon>
        <taxon>Gunneridae</taxon>
        <taxon>Pentapetalae</taxon>
        <taxon>rosids</taxon>
        <taxon>malvids</taxon>
        <taxon>Malvales</taxon>
        <taxon>Malvaceae</taxon>
        <taxon>Grewioideae</taxon>
        <taxon>Apeibeae</taxon>
        <taxon>Corchorus</taxon>
    </lineage>
</organism>
<dbReference type="Proteomes" id="UP000187203">
    <property type="component" value="Unassembled WGS sequence"/>
</dbReference>
<evidence type="ECO:0000313" key="2">
    <source>
        <dbReference type="EMBL" id="OMO96668.1"/>
    </source>
</evidence>
<comment type="caution">
    <text evidence="2">The sequence shown here is derived from an EMBL/GenBank/DDBJ whole genome shotgun (WGS) entry which is preliminary data.</text>
</comment>
<reference evidence="3" key="1">
    <citation type="submission" date="2013-09" db="EMBL/GenBank/DDBJ databases">
        <title>Corchorus olitorius genome sequencing.</title>
        <authorList>
            <person name="Alam M."/>
            <person name="Haque M.S."/>
            <person name="Islam M.S."/>
            <person name="Emdad E.M."/>
            <person name="Islam M.M."/>
            <person name="Ahmed B."/>
            <person name="Halim A."/>
            <person name="Hossen Q.M.M."/>
            <person name="Hossain M.Z."/>
            <person name="Ahmed R."/>
            <person name="Khan M.M."/>
            <person name="Islam R."/>
            <person name="Rashid M.M."/>
            <person name="Khan S.A."/>
            <person name="Rahman M.S."/>
            <person name="Alam M."/>
            <person name="Yahiya A.S."/>
            <person name="Khan M.S."/>
            <person name="Azam M.S."/>
            <person name="Haque T."/>
            <person name="Lashkar M.Z.H."/>
            <person name="Akhand A.I."/>
            <person name="Morshed G."/>
            <person name="Roy S."/>
            <person name="Uddin K.S."/>
            <person name="Rabeya T."/>
            <person name="Hossain A.S."/>
            <person name="Chowdhury A."/>
            <person name="Snigdha A.R."/>
            <person name="Mortoza M.S."/>
            <person name="Matin S.A."/>
            <person name="Hoque S.M.E."/>
            <person name="Islam M.K."/>
            <person name="Roy D.K."/>
            <person name="Haider R."/>
            <person name="Moosa M.M."/>
            <person name="Elias S.M."/>
            <person name="Hasan A.M."/>
            <person name="Jahan S."/>
            <person name="Shafiuddin M."/>
            <person name="Mahmood N."/>
            <person name="Shommy N.S."/>
        </authorList>
    </citation>
    <scope>NUCLEOTIDE SEQUENCE [LARGE SCALE GENOMIC DNA]</scope>
    <source>
        <strain evidence="3">cv. O-4</strain>
    </source>
</reference>
<keyword evidence="3" id="KW-1185">Reference proteome</keyword>
<evidence type="ECO:0000256" key="1">
    <source>
        <dbReference type="SAM" id="MobiDB-lite"/>
    </source>
</evidence>
<dbReference type="AlphaFoldDB" id="A0A1R3JP82"/>
<dbReference type="EMBL" id="AWUE01015587">
    <property type="protein sequence ID" value="OMO96668.1"/>
    <property type="molecule type" value="Genomic_DNA"/>
</dbReference>
<evidence type="ECO:0000313" key="3">
    <source>
        <dbReference type="Proteomes" id="UP000187203"/>
    </source>
</evidence>